<gene>
    <name evidence="1" type="ORF">JOC28_000111</name>
</gene>
<sequence>MKFVFDLDGTICFDGQTIAQEIKDILENAHLFGHQVVFASARSYRDCIAVLGEKLAQNLVIGLNGGLAYEEGQLKLSHKLDDHVFQSALKSCQTYNLPYFVDDHFNYSYSQADKIPFIDSVSPLGQAVLINELTQPIKMVIYMGNHLNLLDDIIAELNSFDKCHLSYHELEECLYLNPDQTTKASTILDIIGKNYVAFGNDKNDIEMFEQSLYGVQVGDFAYLEKYSDEKVSANSRAVATKIHDLFKNFQED</sequence>
<keyword evidence="2" id="KW-1185">Reference proteome</keyword>
<name>A0ABS2PR25_9STRE</name>
<accession>A0ABS2PR25</accession>
<dbReference type="EMBL" id="JAFBEH010000001">
    <property type="protein sequence ID" value="MBM7641827.1"/>
    <property type="molecule type" value="Genomic_DNA"/>
</dbReference>
<reference evidence="1 2" key="1">
    <citation type="submission" date="2021-01" db="EMBL/GenBank/DDBJ databases">
        <title>Genomic Encyclopedia of Type Strains, Phase IV (KMG-IV): sequencing the most valuable type-strain genomes for metagenomic binning, comparative biology and taxonomic classification.</title>
        <authorList>
            <person name="Goeker M."/>
        </authorList>
    </citation>
    <scope>NUCLEOTIDE SEQUENCE [LARGE SCALE GENOMIC DNA]</scope>
    <source>
        <strain evidence="1 2">DSM 27382</strain>
    </source>
</reference>
<dbReference type="InterPro" id="IPR023214">
    <property type="entry name" value="HAD_sf"/>
</dbReference>
<dbReference type="Gene3D" id="3.30.1240.10">
    <property type="match status" value="1"/>
</dbReference>
<dbReference type="InterPro" id="IPR036412">
    <property type="entry name" value="HAD-like_sf"/>
</dbReference>
<dbReference type="RefSeq" id="WP_205008700.1">
    <property type="nucleotide sequence ID" value="NZ_JAFBEH010000001.1"/>
</dbReference>
<dbReference type="Pfam" id="PF08282">
    <property type="entry name" value="Hydrolase_3"/>
    <property type="match status" value="1"/>
</dbReference>
<dbReference type="SUPFAM" id="SSF56784">
    <property type="entry name" value="HAD-like"/>
    <property type="match status" value="1"/>
</dbReference>
<protein>
    <submittedName>
        <fullName evidence="1">Hydroxymethylpyrimidine pyrophosphatase-like HAD family hydrolase</fullName>
    </submittedName>
</protein>
<organism evidence="1 2">
    <name type="scientific">Streptococcus loxodontisalivarius</name>
    <dbReference type="NCBI Taxonomy" id="1349415"/>
    <lineage>
        <taxon>Bacteria</taxon>
        <taxon>Bacillati</taxon>
        <taxon>Bacillota</taxon>
        <taxon>Bacilli</taxon>
        <taxon>Lactobacillales</taxon>
        <taxon>Streptococcaceae</taxon>
        <taxon>Streptococcus</taxon>
    </lineage>
</organism>
<proteinExistence type="predicted"/>
<evidence type="ECO:0000313" key="2">
    <source>
        <dbReference type="Proteomes" id="UP000697472"/>
    </source>
</evidence>
<dbReference type="PANTHER" id="PTHR10000:SF53">
    <property type="entry name" value="5-AMINO-6-(5-PHOSPHO-D-RIBITYLAMINO)URACIL PHOSPHATASE YBJI-RELATED"/>
    <property type="match status" value="1"/>
</dbReference>
<comment type="caution">
    <text evidence="1">The sequence shown here is derived from an EMBL/GenBank/DDBJ whole genome shotgun (WGS) entry which is preliminary data.</text>
</comment>
<dbReference type="Proteomes" id="UP000697472">
    <property type="component" value="Unassembled WGS sequence"/>
</dbReference>
<dbReference type="PANTHER" id="PTHR10000">
    <property type="entry name" value="PHOSPHOSERINE PHOSPHATASE"/>
    <property type="match status" value="1"/>
</dbReference>
<dbReference type="Gene3D" id="3.40.50.1000">
    <property type="entry name" value="HAD superfamily/HAD-like"/>
    <property type="match status" value="1"/>
</dbReference>
<evidence type="ECO:0000313" key="1">
    <source>
        <dbReference type="EMBL" id="MBM7641827.1"/>
    </source>
</evidence>